<keyword evidence="8" id="KW-0345">HDL</keyword>
<dbReference type="PANTHER" id="PTHR32028">
    <property type="entry name" value="APOLIPOPROTEIN M"/>
    <property type="match status" value="1"/>
</dbReference>
<dbReference type="InterPro" id="IPR012674">
    <property type="entry name" value="Calycin"/>
</dbReference>
<keyword evidence="7" id="KW-0732">Signal</keyword>
<comment type="similarity">
    <text evidence="2">Belongs to the calycin superfamily. Lipocalin family. Highly divergent.</text>
</comment>
<evidence type="ECO:0000256" key="9">
    <source>
        <dbReference type="ARBA" id="ARBA00023055"/>
    </source>
</evidence>
<comment type="subunit">
    <text evidence="3">Interacts with LRP2; LRP2 mediates APOM renal uptake and subsequent lysosomal degradation.</text>
</comment>
<keyword evidence="10" id="KW-1015">Disulfide bond</keyword>
<sequence>MGSLTAPSFRLRLSSVFQQHDLTNTRPNTYKHIHSPPPCGSAPDFPTVPSLPVSPNLAPRATSVSPIVFGDLEAVLPAPPVSPDLLSWGTMRKSTAPSSEFLGGETGRGRPRWEGADHPEEPPPPPSPGGPHCACVNRTPEPHLGLWYFIAGAAPTMEELATFDQVDNIVFNMAAGSAPRQLQLRATIRTKNGVCVPRKWTYHLTEGKGNTELRTEGRPDMKTDLFSISCPGGIMLKETGQGYQRFLLYNRSPHPPEECVEEFQSLTSCLDFKAFLVTPRNQEACPLSSK</sequence>
<feature type="compositionally biased region" description="Basic and acidic residues" evidence="12">
    <location>
        <begin position="107"/>
        <end position="121"/>
    </location>
</feature>
<dbReference type="SUPFAM" id="SSF50814">
    <property type="entry name" value="Lipocalins"/>
    <property type="match status" value="1"/>
</dbReference>
<name>A0A8L2PZB3_RAT</name>
<evidence type="ECO:0000256" key="3">
    <source>
        <dbReference type="ARBA" id="ARBA00011559"/>
    </source>
</evidence>
<dbReference type="Proteomes" id="UP000002494">
    <property type="component" value="Chromosome 20"/>
</dbReference>
<evidence type="ECO:0000256" key="2">
    <source>
        <dbReference type="ARBA" id="ARBA00007071"/>
    </source>
</evidence>
<dbReference type="GO" id="GO:0006869">
    <property type="term" value="P:lipid transport"/>
    <property type="evidence" value="ECO:0007669"/>
    <property type="project" value="UniProtKB-KW"/>
</dbReference>
<evidence type="ECO:0000256" key="11">
    <source>
        <dbReference type="ARBA" id="ARBA00025553"/>
    </source>
</evidence>
<gene>
    <name evidence="13 15" type="primary">Apom</name>
</gene>
<reference evidence="13" key="1">
    <citation type="submission" date="2024-01" db="EMBL/GenBank/DDBJ databases">
        <title>GRCr8: a new rat reference genome assembly contstructed from accurate long reads and long range scaffolding.</title>
        <authorList>
            <person name="Doris P.A."/>
            <person name="Kalbfleisch T."/>
            <person name="Li K."/>
            <person name="Howe K."/>
            <person name="Wood J."/>
        </authorList>
    </citation>
    <scope>NUCLEOTIDE SEQUENCE [LARGE SCALE GENOMIC DNA]</scope>
    <source>
        <strain evidence="13">Brown Norway</strain>
    </source>
</reference>
<dbReference type="GO" id="GO:0034364">
    <property type="term" value="C:high-density lipoprotein particle"/>
    <property type="evidence" value="ECO:0007669"/>
    <property type="project" value="UniProtKB-KW"/>
</dbReference>
<protein>
    <recommendedName>
        <fullName evidence="4">Apolipoprotein M</fullName>
    </recommendedName>
</protein>
<keyword evidence="16" id="KW-1267">Proteomics identification</keyword>
<evidence type="ECO:0000256" key="1">
    <source>
        <dbReference type="ARBA" id="ARBA00004613"/>
    </source>
</evidence>
<proteinExistence type="evidence at protein level"/>
<reference evidence="13" key="2">
    <citation type="submission" date="2025-08" db="UniProtKB">
        <authorList>
            <consortium name="Ensembl"/>
        </authorList>
    </citation>
    <scope>IDENTIFICATION</scope>
    <source>
        <strain evidence="13">Brown Norway</strain>
    </source>
</reference>
<evidence type="ECO:0000256" key="5">
    <source>
        <dbReference type="ARBA" id="ARBA00022448"/>
    </source>
</evidence>
<keyword evidence="14" id="KW-1185">Reference proteome</keyword>
<comment type="function">
    <text evidence="11">Probably involved in lipid transport. Can bind sphingosine-1-phosphate, myristic acid, palmitic acid and stearic acid, retinol, all-trans-retinoic acid and 9-cis-retinoic acid.</text>
</comment>
<evidence type="ECO:0000313" key="14">
    <source>
        <dbReference type="Proteomes" id="UP000002494"/>
    </source>
</evidence>
<dbReference type="InterPro" id="IPR022734">
    <property type="entry name" value="ApoM"/>
</dbReference>
<evidence type="ECO:0000256" key="6">
    <source>
        <dbReference type="ARBA" id="ARBA00022525"/>
    </source>
</evidence>
<keyword evidence="9" id="KW-0445">Lipid transport</keyword>
<dbReference type="Gene3D" id="2.40.128.20">
    <property type="match status" value="1"/>
</dbReference>
<evidence type="ECO:0007829" key="16">
    <source>
        <dbReference type="PeptideAtlas" id="A0A8L2PZB3"/>
    </source>
</evidence>
<dbReference type="GeneTree" id="ENSGT00390000001026"/>
<reference evidence="13" key="3">
    <citation type="submission" date="2025-09" db="UniProtKB">
        <authorList>
            <consortium name="Ensembl"/>
        </authorList>
    </citation>
    <scope>IDENTIFICATION</scope>
    <source>
        <strain evidence="13">Brown Norway</strain>
    </source>
</reference>
<evidence type="ECO:0000256" key="8">
    <source>
        <dbReference type="ARBA" id="ARBA00022850"/>
    </source>
</evidence>
<keyword evidence="5" id="KW-0813">Transport</keyword>
<dbReference type="CDD" id="cd19450">
    <property type="entry name" value="lipocalin_ApoM"/>
    <property type="match status" value="1"/>
</dbReference>
<evidence type="ECO:0000256" key="12">
    <source>
        <dbReference type="SAM" id="MobiDB-lite"/>
    </source>
</evidence>
<evidence type="ECO:0000256" key="10">
    <source>
        <dbReference type="ARBA" id="ARBA00023157"/>
    </source>
</evidence>
<dbReference type="AlphaFoldDB" id="A0A8L2PZB3"/>
<evidence type="ECO:0000313" key="13">
    <source>
        <dbReference type="Ensembl" id="ENSRNOP00000001126.4"/>
    </source>
</evidence>
<feature type="region of interest" description="Disordered" evidence="12">
    <location>
        <begin position="92"/>
        <end position="136"/>
    </location>
</feature>
<evidence type="ECO:0000256" key="7">
    <source>
        <dbReference type="ARBA" id="ARBA00022729"/>
    </source>
</evidence>
<evidence type="ECO:0000256" key="4">
    <source>
        <dbReference type="ARBA" id="ARBA00019937"/>
    </source>
</evidence>
<keyword evidence="6" id="KW-0964">Secreted</keyword>
<dbReference type="PANTHER" id="PTHR32028:SF1">
    <property type="entry name" value="APOLIPOPROTEIN M"/>
    <property type="match status" value="1"/>
</dbReference>
<evidence type="ECO:0000313" key="15">
    <source>
        <dbReference type="RGD" id="620773"/>
    </source>
</evidence>
<accession>A0A8L2PZB3</accession>
<dbReference type="RGD" id="620773">
    <property type="gene designation" value="Apom"/>
</dbReference>
<dbReference type="Pfam" id="PF11032">
    <property type="entry name" value="ApoM"/>
    <property type="match status" value="1"/>
</dbReference>
<organism evidence="13 14">
    <name type="scientific">Rattus norvegicus</name>
    <name type="common">Rat</name>
    <dbReference type="NCBI Taxonomy" id="10116"/>
    <lineage>
        <taxon>Eukaryota</taxon>
        <taxon>Metazoa</taxon>
        <taxon>Chordata</taxon>
        <taxon>Craniata</taxon>
        <taxon>Vertebrata</taxon>
        <taxon>Euteleostomi</taxon>
        <taxon>Mammalia</taxon>
        <taxon>Eutheria</taxon>
        <taxon>Euarchontoglires</taxon>
        <taxon>Glires</taxon>
        <taxon>Rodentia</taxon>
        <taxon>Myomorpha</taxon>
        <taxon>Muroidea</taxon>
        <taxon>Muridae</taxon>
        <taxon>Murinae</taxon>
        <taxon>Rattus</taxon>
    </lineage>
</organism>
<dbReference type="Ensembl" id="ENSRNOT00000001126.7">
    <property type="protein sequence ID" value="ENSRNOP00000001126.4"/>
    <property type="gene ID" value="ENSRNOG00000000850.7"/>
</dbReference>
<comment type="subcellular location">
    <subcellularLocation>
        <location evidence="1">Secreted</location>
    </subcellularLocation>
</comment>